<accession>A0A1I0P9H1</accession>
<evidence type="ECO:0000313" key="3">
    <source>
        <dbReference type="EMBL" id="SEW10872.1"/>
    </source>
</evidence>
<dbReference type="Proteomes" id="UP000199167">
    <property type="component" value="Unassembled WGS sequence"/>
</dbReference>
<dbReference type="EMBL" id="FOIZ01000001">
    <property type="protein sequence ID" value="SEW10872.1"/>
    <property type="molecule type" value="Genomic_DNA"/>
</dbReference>
<dbReference type="STRING" id="364200.SAMN04488515_1085"/>
<feature type="transmembrane region" description="Helical" evidence="1">
    <location>
        <begin position="185"/>
        <end position="204"/>
    </location>
</feature>
<dbReference type="InterPro" id="IPR013424">
    <property type="entry name" value="Ice-binding_C"/>
</dbReference>
<dbReference type="RefSeq" id="WP_089991193.1">
    <property type="nucleotide sequence ID" value="NZ_FOIZ01000001.1"/>
</dbReference>
<keyword evidence="2" id="KW-0732">Signal</keyword>
<keyword evidence="1" id="KW-0472">Membrane</keyword>
<keyword evidence="1" id="KW-0812">Transmembrane</keyword>
<feature type="signal peptide" evidence="2">
    <location>
        <begin position="1"/>
        <end position="23"/>
    </location>
</feature>
<evidence type="ECO:0000313" key="4">
    <source>
        <dbReference type="Proteomes" id="UP000199167"/>
    </source>
</evidence>
<keyword evidence="4" id="KW-1185">Reference proteome</keyword>
<dbReference type="OrthoDB" id="6401597at2"/>
<proteinExistence type="predicted"/>
<dbReference type="AlphaFoldDB" id="A0A1I0P9H1"/>
<organism evidence="3 4">
    <name type="scientific">Cognatiyoonia koreensis</name>
    <dbReference type="NCBI Taxonomy" id="364200"/>
    <lineage>
        <taxon>Bacteria</taxon>
        <taxon>Pseudomonadati</taxon>
        <taxon>Pseudomonadota</taxon>
        <taxon>Alphaproteobacteria</taxon>
        <taxon>Rhodobacterales</taxon>
        <taxon>Paracoccaceae</taxon>
        <taxon>Cognatiyoonia</taxon>
    </lineage>
</organism>
<reference evidence="3 4" key="1">
    <citation type="submission" date="2016-10" db="EMBL/GenBank/DDBJ databases">
        <authorList>
            <person name="de Groot N.N."/>
        </authorList>
    </citation>
    <scope>NUCLEOTIDE SEQUENCE [LARGE SCALE GENOMIC DNA]</scope>
    <source>
        <strain evidence="3 4">DSM 17925</strain>
    </source>
</reference>
<protein>
    <submittedName>
        <fullName evidence="3">VPLPA-CTERM protein sorting domain-containing protein</fullName>
    </submittedName>
</protein>
<dbReference type="NCBIfam" id="TIGR03370">
    <property type="entry name" value="VPLPA-CTERM"/>
    <property type="match status" value="1"/>
</dbReference>
<keyword evidence="1" id="KW-1133">Transmembrane helix</keyword>
<gene>
    <name evidence="3" type="ORF">SAMN04488515_1085</name>
</gene>
<evidence type="ECO:0000256" key="1">
    <source>
        <dbReference type="SAM" id="Phobius"/>
    </source>
</evidence>
<evidence type="ECO:0000256" key="2">
    <source>
        <dbReference type="SAM" id="SignalP"/>
    </source>
</evidence>
<feature type="chain" id="PRO_5011577421" evidence="2">
    <location>
        <begin position="24"/>
        <end position="213"/>
    </location>
</feature>
<sequence>MNFFKLSSIAFAAAFLSAGAVSAATITASNGGTVIASPLNVGEDNPTNSSIQAFNEGVDVLLLADLGVDGGTPISAGTRVDSHMIFLNTRGRTDVTDTATFTFSEMILGIMSSQAGTNLFASDGIVNGPVTYTGGNYGDNRGLEGSDTADFINVVGGMFSVNVGMHVTEPGDWVRVITASSVSPVPVPAGMLLLPTGLIALGAMRRRKKRKTA</sequence>
<dbReference type="InterPro" id="IPR022472">
    <property type="entry name" value="VPLPA-CTERM"/>
</dbReference>
<dbReference type="NCBIfam" id="TIGR02595">
    <property type="entry name" value="PEP_CTERM"/>
    <property type="match status" value="1"/>
</dbReference>
<name>A0A1I0P9H1_9RHOB</name>